<dbReference type="EMBL" id="JAPMOS010000012">
    <property type="protein sequence ID" value="KAJ4460543.1"/>
    <property type="molecule type" value="Genomic_DNA"/>
</dbReference>
<dbReference type="Pfam" id="PF24997">
    <property type="entry name" value="PSF1_C"/>
    <property type="match status" value="1"/>
</dbReference>
<keyword evidence="3" id="KW-0235">DNA replication</keyword>
<comment type="caution">
    <text evidence="7">The sequence shown here is derived from an EMBL/GenBank/DDBJ whole genome shotgun (WGS) entry which is preliminary data.</text>
</comment>
<evidence type="ECO:0000256" key="2">
    <source>
        <dbReference type="ARBA" id="ARBA00006677"/>
    </source>
</evidence>
<comment type="similarity">
    <text evidence="2">Belongs to the GINS1/PSF1 family.</text>
</comment>
<evidence type="ECO:0000259" key="5">
    <source>
        <dbReference type="Pfam" id="PF05916"/>
    </source>
</evidence>
<keyword evidence="4" id="KW-0539">Nucleus</keyword>
<name>A0ABQ8UMY9_9EUKA</name>
<accession>A0ABQ8UMY9</accession>
<dbReference type="CDD" id="cd21696">
    <property type="entry name" value="GINS_B_Psf1"/>
    <property type="match status" value="1"/>
</dbReference>
<keyword evidence="8" id="KW-1185">Reference proteome</keyword>
<dbReference type="InterPro" id="IPR036224">
    <property type="entry name" value="GINS_bundle-like_dom_sf"/>
</dbReference>
<evidence type="ECO:0000259" key="6">
    <source>
        <dbReference type="Pfam" id="PF24997"/>
    </source>
</evidence>
<dbReference type="InterPro" id="IPR021151">
    <property type="entry name" value="GINS_A"/>
</dbReference>
<gene>
    <name evidence="7" type="ORF">PAPYR_3166</name>
</gene>
<evidence type="ECO:0000256" key="1">
    <source>
        <dbReference type="ARBA" id="ARBA00004123"/>
    </source>
</evidence>
<protein>
    <submittedName>
        <fullName evidence="7">GINS complex subunit 1</fullName>
    </submittedName>
</protein>
<organism evidence="7 8">
    <name type="scientific">Paratrimastix pyriformis</name>
    <dbReference type="NCBI Taxonomy" id="342808"/>
    <lineage>
        <taxon>Eukaryota</taxon>
        <taxon>Metamonada</taxon>
        <taxon>Preaxostyla</taxon>
        <taxon>Paratrimastigidae</taxon>
        <taxon>Paratrimastix</taxon>
    </lineage>
</organism>
<evidence type="ECO:0000256" key="3">
    <source>
        <dbReference type="ARBA" id="ARBA00022705"/>
    </source>
</evidence>
<dbReference type="PANTHER" id="PTHR12914:SF2">
    <property type="entry name" value="DNA REPLICATION COMPLEX GINS PROTEIN PSF1"/>
    <property type="match status" value="1"/>
</dbReference>
<feature type="domain" description="GINS subunit" evidence="5">
    <location>
        <begin position="41"/>
        <end position="127"/>
    </location>
</feature>
<dbReference type="Gene3D" id="1.20.58.1030">
    <property type="match status" value="1"/>
</dbReference>
<dbReference type="SUPFAM" id="SSF158573">
    <property type="entry name" value="GINS helical bundle-like"/>
    <property type="match status" value="1"/>
</dbReference>
<evidence type="ECO:0000313" key="7">
    <source>
        <dbReference type="EMBL" id="KAJ4460543.1"/>
    </source>
</evidence>
<proteinExistence type="inferred from homology"/>
<dbReference type="CDD" id="cd11710">
    <property type="entry name" value="GINS_A_psf1"/>
    <property type="match status" value="1"/>
</dbReference>
<dbReference type="Proteomes" id="UP001141327">
    <property type="component" value="Unassembled WGS sequence"/>
</dbReference>
<dbReference type="Pfam" id="PF05916">
    <property type="entry name" value="Sld5"/>
    <property type="match status" value="1"/>
</dbReference>
<dbReference type="InterPro" id="IPR056783">
    <property type="entry name" value="PSF1_C"/>
</dbReference>
<sequence>MFCEKAGALVRELKLSKWMPPFDNAKFTDCVREINELHGDVTQYLESRGGRPEPDHLPKLVVFHTAVMRNKRCLLAYIKYRMRQIEKLRWTSGGATLSPALQPNLHKQEIDFFTEYSALVNQYMTDVGLDLTADVNPPKDMLIQVRVLQPLGQVVLQSGTQINLEANTMHFMNRADAEPLILQGVLEHVG</sequence>
<dbReference type="InterPro" id="IPR005339">
    <property type="entry name" value="GINS_Psf1"/>
</dbReference>
<evidence type="ECO:0000256" key="4">
    <source>
        <dbReference type="ARBA" id="ARBA00023242"/>
    </source>
</evidence>
<dbReference type="PANTHER" id="PTHR12914">
    <property type="entry name" value="PARTNER OF SLD5"/>
    <property type="match status" value="1"/>
</dbReference>
<comment type="subcellular location">
    <subcellularLocation>
        <location evidence="1">Nucleus</location>
    </subcellularLocation>
</comment>
<evidence type="ECO:0000313" key="8">
    <source>
        <dbReference type="Proteomes" id="UP001141327"/>
    </source>
</evidence>
<reference evidence="7" key="1">
    <citation type="journal article" date="2022" name="bioRxiv">
        <title>Genomics of Preaxostyla Flagellates Illuminates Evolutionary Transitions and the Path Towards Mitochondrial Loss.</title>
        <authorList>
            <person name="Novak L.V.F."/>
            <person name="Treitli S.C."/>
            <person name="Pyrih J."/>
            <person name="Halakuc P."/>
            <person name="Pipaliya S.V."/>
            <person name="Vacek V."/>
            <person name="Brzon O."/>
            <person name="Soukal P."/>
            <person name="Eme L."/>
            <person name="Dacks J.B."/>
            <person name="Karnkowska A."/>
            <person name="Elias M."/>
            <person name="Hampl V."/>
        </authorList>
    </citation>
    <scope>NUCLEOTIDE SEQUENCE</scope>
    <source>
        <strain evidence="7">RCP-MX</strain>
    </source>
</reference>
<feature type="domain" description="DNA replication complex GINS protein PSF1 C-terminal" evidence="6">
    <location>
        <begin position="139"/>
        <end position="189"/>
    </location>
</feature>